<dbReference type="SMART" id="SM00642">
    <property type="entry name" value="Aamy"/>
    <property type="match status" value="1"/>
</dbReference>
<dbReference type="Gene3D" id="2.60.40.10">
    <property type="entry name" value="Immunoglobulins"/>
    <property type="match status" value="1"/>
</dbReference>
<dbReference type="CDD" id="cd11341">
    <property type="entry name" value="AmyAc_Pullulanase_LD-like"/>
    <property type="match status" value="1"/>
</dbReference>
<dbReference type="PROSITE" id="PS51257">
    <property type="entry name" value="PROKAR_LIPOPROTEIN"/>
    <property type="match status" value="1"/>
</dbReference>
<dbReference type="GO" id="GO:0051060">
    <property type="term" value="F:pullulanase activity"/>
    <property type="evidence" value="ECO:0007669"/>
    <property type="project" value="InterPro"/>
</dbReference>
<feature type="domain" description="Glycosyl hydrolase family 13 catalytic" evidence="3">
    <location>
        <begin position="386"/>
        <end position="800"/>
    </location>
</feature>
<dbReference type="InterPro" id="IPR011839">
    <property type="entry name" value="Pullul_strch"/>
</dbReference>
<dbReference type="Pfam" id="PF02922">
    <property type="entry name" value="CBM_48"/>
    <property type="match status" value="1"/>
</dbReference>
<dbReference type="NCBIfam" id="TIGR02103">
    <property type="entry name" value="pullul_strch"/>
    <property type="match status" value="1"/>
</dbReference>
<dbReference type="SUPFAM" id="SSF51011">
    <property type="entry name" value="Glycosyl hydrolase domain"/>
    <property type="match status" value="1"/>
</dbReference>
<keyword evidence="2" id="KW-0378">Hydrolase</keyword>
<dbReference type="CDD" id="cd02860">
    <property type="entry name" value="E_set_Pullulanase"/>
    <property type="match status" value="1"/>
</dbReference>
<dbReference type="SUPFAM" id="SSF51445">
    <property type="entry name" value="(Trans)glycosidases"/>
    <property type="match status" value="1"/>
</dbReference>
<dbReference type="EMBL" id="CP026604">
    <property type="protein sequence ID" value="AWB65445.1"/>
    <property type="molecule type" value="Genomic_DNA"/>
</dbReference>
<dbReference type="RefSeq" id="WP_108601521.1">
    <property type="nucleotide sequence ID" value="NZ_CP026604.1"/>
</dbReference>
<evidence type="ECO:0000256" key="1">
    <source>
        <dbReference type="ARBA" id="ARBA00008061"/>
    </source>
</evidence>
<protein>
    <submittedName>
        <fullName evidence="4">DUF3372 domain-containing protein</fullName>
    </submittedName>
</protein>
<reference evidence="4 5" key="1">
    <citation type="submission" date="2018-01" db="EMBL/GenBank/DDBJ databases">
        <title>Genome sequence of a Cantenovulum-like bacteria.</title>
        <authorList>
            <person name="Tan W.R."/>
            <person name="Lau N.-S."/>
            <person name="Go F."/>
            <person name="Amirul A.-A.A."/>
        </authorList>
    </citation>
    <scope>NUCLEOTIDE SEQUENCE [LARGE SCALE GENOMIC DNA]</scope>
    <source>
        <strain evidence="4 5">CCB-QB4</strain>
    </source>
</reference>
<evidence type="ECO:0000313" key="4">
    <source>
        <dbReference type="EMBL" id="AWB65445.1"/>
    </source>
</evidence>
<dbReference type="SUPFAM" id="SSF81296">
    <property type="entry name" value="E set domains"/>
    <property type="match status" value="2"/>
</dbReference>
<dbReference type="Gene3D" id="2.60.40.1130">
    <property type="entry name" value="Rab geranylgeranyltransferase alpha-subunit, insert domain"/>
    <property type="match status" value="1"/>
</dbReference>
<dbReference type="InterPro" id="IPR013783">
    <property type="entry name" value="Ig-like_fold"/>
</dbReference>
<proteinExistence type="inferred from homology"/>
<evidence type="ECO:0000256" key="2">
    <source>
        <dbReference type="ARBA" id="ARBA00023295"/>
    </source>
</evidence>
<comment type="similarity">
    <text evidence="1">Belongs to the glycosyl hydrolase 13 family.</text>
</comment>
<dbReference type="InterPro" id="IPR006047">
    <property type="entry name" value="GH13_cat_dom"/>
</dbReference>
<sequence length="930" mass="104080">MRTVFKLAAFGTILATSLLGCNQSQQSTLPNLVLAPSQNLSVVEDGHWLDQQTILLKIKPETKSLYLYSSQQPFELTDDGLSAIKLTVLSQDKVNNIPKHLADFTPVNAQLSASDAKTILKGSSLVVQLDAQNKPIHLSRLQTGFVLDDLYTQGAADADEVEQYGAVVSDSGVSFTLWAPTAKKVEVLLFDKNKQPLQPAVISMQEDTKTGVWTASGDKSLNRAFYQYRLTLWHPETNKIETLVTTDPYSLSLSTNSLHSQVIDLNDIDTAPKGWASHVVPDIAAPEDNILYELHIRDFSASDTALSNPVYRGKYKAFLEQDSHGIKHLKMLHKAGLNNIHLLPTFDIGTVNEDPELVMDLSDPLSKLCRIVPDHFICQSDYQPQQKLQDLLASYDPKGSDAQAVIEAQRGYDPYNWGYDPFHYTVPEGSYALNPDGESRIVEFREMVQRIHNMGFRVIMDVVYNHTYQAGLREKSVLDKIVPGYYYRKNPLTGSIEQSTCCDNTATERRMMAKLMTDSLVVWARDYKIDGFRFDLMGHQPKAAMLEAREAVRAVDVDTYFYGEGWNFGEVYNDAQFEQAAQVQLAGTEIGTFTDRMRDAIRGGAPFDGGDWIRRWQGVGNGLMTIPNDLQKDVDAQAEYDLSLDQVRVGLAGNLAKFPLQDHKGQLVTGADIDYGGAPTGYALDPADTVNYVSKHDNQSLWDNHQYRIAYHVSSQDRVRLQLLTIAYPLMSQGIPFLHMGQELLRSKSFLRDSYDYGDWFNAVDFSYQSNNYNVGLPPEVKDKENWPLISRLLEQNQGRDHVTPTQIEFSAKVFAEFIQIRMSSPLFRLRNAQDIIQRVSFLNAGIDQQIGLIAMLLDDSDQTKDLDPNHEQILVLFNNSAEPKTVSLDAKGFALHPAQASGVDSVVKQTKVTSKNITVPALTVAVLVK</sequence>
<dbReference type="InterPro" id="IPR014756">
    <property type="entry name" value="Ig_E-set"/>
</dbReference>
<accession>A0A2S0VML8</accession>
<keyword evidence="5" id="KW-1185">Reference proteome</keyword>
<keyword evidence="2" id="KW-0326">Glycosidase</keyword>
<dbReference type="Gene3D" id="3.20.20.80">
    <property type="entry name" value="Glycosidases"/>
    <property type="match status" value="1"/>
</dbReference>
<dbReference type="InterPro" id="IPR040671">
    <property type="entry name" value="Pullulanase_N2"/>
</dbReference>
<dbReference type="KEGG" id="cate:C2869_02895"/>
<dbReference type="InterPro" id="IPR024561">
    <property type="entry name" value="Pullul_strch_C"/>
</dbReference>
<evidence type="ECO:0000313" key="5">
    <source>
        <dbReference type="Proteomes" id="UP000244441"/>
    </source>
</evidence>
<organism evidence="4 5">
    <name type="scientific">Saccharobesus litoralis</name>
    <dbReference type="NCBI Taxonomy" id="2172099"/>
    <lineage>
        <taxon>Bacteria</taxon>
        <taxon>Pseudomonadati</taxon>
        <taxon>Pseudomonadota</taxon>
        <taxon>Gammaproteobacteria</taxon>
        <taxon>Alteromonadales</taxon>
        <taxon>Alteromonadaceae</taxon>
        <taxon>Saccharobesus</taxon>
    </lineage>
</organism>
<dbReference type="InterPro" id="IPR013780">
    <property type="entry name" value="Glyco_hydro_b"/>
</dbReference>
<dbReference type="InterPro" id="IPR004193">
    <property type="entry name" value="Glyco_hydro_13_N"/>
</dbReference>
<dbReference type="Proteomes" id="UP000244441">
    <property type="component" value="Chromosome"/>
</dbReference>
<dbReference type="AlphaFoldDB" id="A0A2S0VML8"/>
<dbReference type="InterPro" id="IPR017853">
    <property type="entry name" value="GH"/>
</dbReference>
<gene>
    <name evidence="4" type="ORF">C2869_02895</name>
</gene>
<dbReference type="PANTHER" id="PTHR43002">
    <property type="entry name" value="GLYCOGEN DEBRANCHING ENZYME"/>
    <property type="match status" value="1"/>
</dbReference>
<dbReference type="OrthoDB" id="3236218at2"/>
<dbReference type="Pfam" id="PF17967">
    <property type="entry name" value="Pullulanase_N2"/>
    <property type="match status" value="1"/>
</dbReference>
<evidence type="ECO:0000259" key="3">
    <source>
        <dbReference type="SMART" id="SM00642"/>
    </source>
</evidence>
<dbReference type="Gene3D" id="2.60.40.1180">
    <property type="entry name" value="Golgi alpha-mannosidase II"/>
    <property type="match status" value="1"/>
</dbReference>
<dbReference type="GO" id="GO:0005975">
    <property type="term" value="P:carbohydrate metabolic process"/>
    <property type="evidence" value="ECO:0007669"/>
    <property type="project" value="InterPro"/>
</dbReference>
<dbReference type="Pfam" id="PF11852">
    <property type="entry name" value="Pullul_strch_C"/>
    <property type="match status" value="1"/>
</dbReference>
<name>A0A2S0VML8_9ALTE</name>